<evidence type="ECO:0000256" key="1">
    <source>
        <dbReference type="SAM" id="MobiDB-lite"/>
    </source>
</evidence>
<feature type="region of interest" description="Disordered" evidence="1">
    <location>
        <begin position="88"/>
        <end position="112"/>
    </location>
</feature>
<sequence length="112" mass="12013">MDYSGGRRTGVIYKAAPSRPQKRLYEIILGAAKARFLAPAERAAAKQAQCTVSKCNRQALLEEAGATHMTRAPRDTLALIREIARTVPDYGTQPTPLPSLLASGSGCRDAAE</sequence>
<dbReference type="Proteomes" id="UP001066276">
    <property type="component" value="Chromosome 7"/>
</dbReference>
<dbReference type="EMBL" id="JANPWB010000011">
    <property type="protein sequence ID" value="KAJ1131855.1"/>
    <property type="molecule type" value="Genomic_DNA"/>
</dbReference>
<evidence type="ECO:0000313" key="2">
    <source>
        <dbReference type="EMBL" id="KAJ1131855.1"/>
    </source>
</evidence>
<keyword evidence="3" id="KW-1185">Reference proteome</keyword>
<organism evidence="2 3">
    <name type="scientific">Pleurodeles waltl</name>
    <name type="common">Iberian ribbed newt</name>
    <dbReference type="NCBI Taxonomy" id="8319"/>
    <lineage>
        <taxon>Eukaryota</taxon>
        <taxon>Metazoa</taxon>
        <taxon>Chordata</taxon>
        <taxon>Craniata</taxon>
        <taxon>Vertebrata</taxon>
        <taxon>Euteleostomi</taxon>
        <taxon>Amphibia</taxon>
        <taxon>Batrachia</taxon>
        <taxon>Caudata</taxon>
        <taxon>Salamandroidea</taxon>
        <taxon>Salamandridae</taxon>
        <taxon>Pleurodelinae</taxon>
        <taxon>Pleurodeles</taxon>
    </lineage>
</organism>
<dbReference type="AlphaFoldDB" id="A0AAV7Q1G4"/>
<reference evidence="2" key="1">
    <citation type="journal article" date="2022" name="bioRxiv">
        <title>Sequencing and chromosome-scale assembly of the giantPleurodeles waltlgenome.</title>
        <authorList>
            <person name="Brown T."/>
            <person name="Elewa A."/>
            <person name="Iarovenko S."/>
            <person name="Subramanian E."/>
            <person name="Araus A.J."/>
            <person name="Petzold A."/>
            <person name="Susuki M."/>
            <person name="Suzuki K.-i.T."/>
            <person name="Hayashi T."/>
            <person name="Toyoda A."/>
            <person name="Oliveira C."/>
            <person name="Osipova E."/>
            <person name="Leigh N.D."/>
            <person name="Simon A."/>
            <person name="Yun M.H."/>
        </authorList>
    </citation>
    <scope>NUCLEOTIDE SEQUENCE</scope>
    <source>
        <strain evidence="2">20211129_DDA</strain>
        <tissue evidence="2">Liver</tissue>
    </source>
</reference>
<name>A0AAV7Q1G4_PLEWA</name>
<accession>A0AAV7Q1G4</accession>
<evidence type="ECO:0000313" key="3">
    <source>
        <dbReference type="Proteomes" id="UP001066276"/>
    </source>
</evidence>
<gene>
    <name evidence="2" type="ORF">NDU88_010187</name>
</gene>
<protein>
    <submittedName>
        <fullName evidence="2">Uncharacterized protein</fullName>
    </submittedName>
</protein>
<proteinExistence type="predicted"/>
<comment type="caution">
    <text evidence="2">The sequence shown here is derived from an EMBL/GenBank/DDBJ whole genome shotgun (WGS) entry which is preliminary data.</text>
</comment>